<reference evidence="2" key="1">
    <citation type="journal article" date="2023" name="PhytoFront">
        <title>Draft Genome Resources of Seven Strains of Tilletia horrida, Causal Agent of Kernel Smut of Rice.</title>
        <authorList>
            <person name="Khanal S."/>
            <person name="Antony Babu S."/>
            <person name="Zhou X.G."/>
        </authorList>
    </citation>
    <scope>NUCLEOTIDE SEQUENCE</scope>
    <source>
        <strain evidence="2">TX3</strain>
    </source>
</reference>
<protein>
    <submittedName>
        <fullName evidence="2">Uncharacterized protein</fullName>
    </submittedName>
</protein>
<accession>A0AAN6GDA3</accession>
<evidence type="ECO:0000256" key="1">
    <source>
        <dbReference type="SAM" id="MobiDB-lite"/>
    </source>
</evidence>
<keyword evidence="3" id="KW-1185">Reference proteome</keyword>
<feature type="compositionally biased region" description="Low complexity" evidence="1">
    <location>
        <begin position="279"/>
        <end position="290"/>
    </location>
</feature>
<gene>
    <name evidence="2" type="ORF">OC842_002388</name>
</gene>
<dbReference type="AlphaFoldDB" id="A0AAN6GDA3"/>
<dbReference type="EMBL" id="JAPDMQ010000100">
    <property type="protein sequence ID" value="KAK0535222.1"/>
    <property type="molecule type" value="Genomic_DNA"/>
</dbReference>
<organism evidence="2 3">
    <name type="scientific">Tilletia horrida</name>
    <dbReference type="NCBI Taxonomy" id="155126"/>
    <lineage>
        <taxon>Eukaryota</taxon>
        <taxon>Fungi</taxon>
        <taxon>Dikarya</taxon>
        <taxon>Basidiomycota</taxon>
        <taxon>Ustilaginomycotina</taxon>
        <taxon>Exobasidiomycetes</taxon>
        <taxon>Tilletiales</taxon>
        <taxon>Tilletiaceae</taxon>
        <taxon>Tilletia</taxon>
    </lineage>
</organism>
<sequence length="336" mass="35688">MERFTHDARSTFLLSNLVGTVSGGTSLDPTSYIIASHYKPPVAPGPASAATTNAASKTALGKRKADQADGDTDAGCWTVFAGDAERGSGWMGKWTGDDLSQLAKRDRSWHDFATRVAEAWSAGRITALAESSGSLKLEFDHRGAHTVVIELKPVSIEHAAAIGMSVAHALGRVQQGRMLTSMPSTPRSHGLGSSVPKSNYSPSSASSWDAASQATSILSQVPENASVEQFKNAILKRDKKIAKLKHENAELRRELKKERSHKRDLLATEKQRDSQASAKLTGGKTLGRTGFVPRDMTGPGEFGAGSSGSETEQESDDGPSSSPTEVAASAKKRKKT</sequence>
<evidence type="ECO:0000313" key="3">
    <source>
        <dbReference type="Proteomes" id="UP001176521"/>
    </source>
</evidence>
<feature type="region of interest" description="Disordered" evidence="1">
    <location>
        <begin position="252"/>
        <end position="336"/>
    </location>
</feature>
<feature type="compositionally biased region" description="Basic and acidic residues" evidence="1">
    <location>
        <begin position="252"/>
        <end position="273"/>
    </location>
</feature>
<feature type="compositionally biased region" description="Low complexity" evidence="1">
    <location>
        <begin position="193"/>
        <end position="206"/>
    </location>
</feature>
<feature type="region of interest" description="Disordered" evidence="1">
    <location>
        <begin position="180"/>
        <end position="206"/>
    </location>
</feature>
<dbReference type="Proteomes" id="UP001176521">
    <property type="component" value="Unassembled WGS sequence"/>
</dbReference>
<evidence type="ECO:0000313" key="2">
    <source>
        <dbReference type="EMBL" id="KAK0535222.1"/>
    </source>
</evidence>
<name>A0AAN6GDA3_9BASI</name>
<proteinExistence type="predicted"/>
<comment type="caution">
    <text evidence="2">The sequence shown here is derived from an EMBL/GenBank/DDBJ whole genome shotgun (WGS) entry which is preliminary data.</text>
</comment>